<protein>
    <submittedName>
        <fullName evidence="1">Phenylpropionate dioxygenase-like ring-hydroxylating dioxygenase large terminal subunit</fullName>
    </submittedName>
</protein>
<name>A0A7W9CIW4_9CAUL</name>
<dbReference type="AlphaFoldDB" id="A0A7W9CIW4"/>
<comment type="caution">
    <text evidence="1">The sequence shown here is derived from an EMBL/GenBank/DDBJ whole genome shotgun (WGS) entry which is preliminary data.</text>
</comment>
<sequence>MTLFGQDLLLRRDRSGTIVSDDADWVVESRLGLVWVRRLCHEGTGIPSLIEDEAGTPGFPMIACSEIEVEADYDQTVLGLVDPAHVPMVHTAWWWRSSPRRRVKTKDYVPTPFGFTATAADAFASAPAYELVGQDRKVTIEFRLPSTRIERVQGGRLQLLNITTVTPIAPGRVMLRNVIYSSVRPLRWLYPALSLLGRAFLEQDAAILRRLDSHASLHQPLLFVGEPDQPSAWYFQCKMALARAVGGTDAFVNPVRATRLKWRT</sequence>
<keyword evidence="1" id="KW-0223">Dioxygenase</keyword>
<dbReference type="GO" id="GO:0051213">
    <property type="term" value="F:dioxygenase activity"/>
    <property type="evidence" value="ECO:0007669"/>
    <property type="project" value="UniProtKB-KW"/>
</dbReference>
<organism evidence="1 2">
    <name type="scientific">Brevundimonas variabilis</name>
    <dbReference type="NCBI Taxonomy" id="74312"/>
    <lineage>
        <taxon>Bacteria</taxon>
        <taxon>Pseudomonadati</taxon>
        <taxon>Pseudomonadota</taxon>
        <taxon>Alphaproteobacteria</taxon>
        <taxon>Caulobacterales</taxon>
        <taxon>Caulobacteraceae</taxon>
        <taxon>Brevundimonas</taxon>
    </lineage>
</organism>
<dbReference type="Gene3D" id="3.90.380.10">
    <property type="entry name" value="Naphthalene 1,2-dioxygenase Alpha Subunit, Chain A, domain 1"/>
    <property type="match status" value="1"/>
</dbReference>
<dbReference type="Proteomes" id="UP000545037">
    <property type="component" value="Unassembled WGS sequence"/>
</dbReference>
<gene>
    <name evidence="1" type="ORF">GGR13_001975</name>
</gene>
<evidence type="ECO:0000313" key="2">
    <source>
        <dbReference type="Proteomes" id="UP000545037"/>
    </source>
</evidence>
<dbReference type="EMBL" id="JACHOR010000003">
    <property type="protein sequence ID" value="MBB5746371.1"/>
    <property type="molecule type" value="Genomic_DNA"/>
</dbReference>
<reference evidence="1 2" key="1">
    <citation type="submission" date="2020-08" db="EMBL/GenBank/DDBJ databases">
        <title>Genomic Encyclopedia of Type Strains, Phase IV (KMG-IV): sequencing the most valuable type-strain genomes for metagenomic binning, comparative biology and taxonomic classification.</title>
        <authorList>
            <person name="Goeker M."/>
        </authorList>
    </citation>
    <scope>NUCLEOTIDE SEQUENCE [LARGE SCALE GENOMIC DNA]</scope>
    <source>
        <strain evidence="1 2">DSM 4737</strain>
    </source>
</reference>
<accession>A0A7W9CIW4</accession>
<evidence type="ECO:0000313" key="1">
    <source>
        <dbReference type="EMBL" id="MBB5746371.1"/>
    </source>
</evidence>
<keyword evidence="2" id="KW-1185">Reference proteome</keyword>
<proteinExistence type="predicted"/>
<dbReference type="SUPFAM" id="SSF55961">
    <property type="entry name" value="Bet v1-like"/>
    <property type="match status" value="1"/>
</dbReference>
<keyword evidence="1" id="KW-0560">Oxidoreductase</keyword>